<dbReference type="PROSITE" id="PS50042">
    <property type="entry name" value="CNMP_BINDING_3"/>
    <property type="match status" value="2"/>
</dbReference>
<dbReference type="InterPro" id="IPR023578">
    <property type="entry name" value="Ras_GEF_dom_sf"/>
</dbReference>
<dbReference type="InterPro" id="IPR014710">
    <property type="entry name" value="RmlC-like_jellyroll"/>
</dbReference>
<protein>
    <recommendedName>
        <fullName evidence="6">Cyclic nucleotide-binding domain-containing protein</fullName>
    </recommendedName>
</protein>
<name>A0A6B2KXZ9_9EUKA</name>
<dbReference type="PANTHER" id="PTHR23113:SF99">
    <property type="entry name" value="RASGEF DOMAIN-CONTAINING PROTEIN"/>
    <property type="match status" value="1"/>
</dbReference>
<evidence type="ECO:0000259" key="4">
    <source>
        <dbReference type="PROSITE" id="PS50042"/>
    </source>
</evidence>
<dbReference type="Pfam" id="PF00617">
    <property type="entry name" value="RasGEF"/>
    <property type="match status" value="1"/>
</dbReference>
<dbReference type="EMBL" id="GIBP01000627">
    <property type="protein sequence ID" value="NDV29596.1"/>
    <property type="molecule type" value="Transcribed_RNA"/>
</dbReference>
<evidence type="ECO:0008006" key="6">
    <source>
        <dbReference type="Google" id="ProtNLM"/>
    </source>
</evidence>
<dbReference type="InterPro" id="IPR001895">
    <property type="entry name" value="RASGEF_cat_dom"/>
</dbReference>
<sequence length="797" mass="90850">MSTKNLFEELADRCAQGSSSIILVRDFLSKYVEFKKMDLLADPLLPKSIEKFAKKLEFVNKDVATEITFSLTSALKQSAMMAPPQESLVKGLPQFLKTYDVLEFQDDPVEIARQMTLLEQKYFQQIDSKELLNKAWTSEKMETKFLNSYINYTNHVSTVISTEILSRPTPKLQARTISLWINVAQKCHKMNNFSSLGQILGSLHSSSISKLKFAWLFVSKKDKEELDRLTKHLSLKNHFEAYHTALSNLDPETTAVIPLVAATMHNLMYIEELFETTDPKGYINWKKMSKVADSIWEIRKFKLRYNFYPIPDIQDYFTHIAPVWDDSDIAFEIAKLRTQYNEVEFVKLPLKPTTTNTGVVVDIFKHHFFTDVELDYLIAGTQSLNITPGKVLISKDEPMNFIYVIKSGEFNVECTNHTGKKTSIGKFGPKMLLGVEALLIDSPANQIANSVAWCTSTCNSTVFRIEIEQILKILSGEDKIFSNMNLYLAVYLATIYQANHQNYMLNEYSDQYYKTKPPTPHKSNSQKNVLGAWFRKKTPLFGETFGLPDEVPIKQFSGALRIKAVTSIGILFVSQNYICFSSSGGKGLFKYKVIIEIDSIISIGNTPKGIRIIRTKDGEKENFTFFGFENAKEVSEFLISFCLRKQGKSQLNIQCPPVEPNKNPSPPNFWTLTAGDWKKIHAGSRELAFDVDEQIISEYEVPYRAYFQIIEGCCHLKKNDKIIGKLEKGDIFDEVAMLLNTPHTDISVVAAAETKVRMIEGYYLDVLFLYEPSLSGKFYNFLASYLANNLNSHRLDS</sequence>
<evidence type="ECO:0000313" key="5">
    <source>
        <dbReference type="EMBL" id="NDV29596.1"/>
    </source>
</evidence>
<feature type="domain" description="Cyclic nucleotide-binding" evidence="4">
    <location>
        <begin position="706"/>
        <end position="744"/>
    </location>
</feature>
<dbReference type="PANTHER" id="PTHR23113">
    <property type="entry name" value="GUANINE NUCLEOTIDE EXCHANGE FACTOR"/>
    <property type="match status" value="1"/>
</dbReference>
<dbReference type="PROSITE" id="PS50009">
    <property type="entry name" value="RASGEF_CAT"/>
    <property type="match status" value="1"/>
</dbReference>
<dbReference type="InterPro" id="IPR008937">
    <property type="entry name" value="Ras-like_GEF"/>
</dbReference>
<dbReference type="AlphaFoldDB" id="A0A6B2KXZ9"/>
<proteinExistence type="predicted"/>
<feature type="domain" description="Ras-GEF" evidence="3">
    <location>
        <begin position="107"/>
        <end position="334"/>
    </location>
</feature>
<dbReference type="GO" id="GO:0005085">
    <property type="term" value="F:guanyl-nucleotide exchange factor activity"/>
    <property type="evidence" value="ECO:0007669"/>
    <property type="project" value="UniProtKB-KW"/>
</dbReference>
<dbReference type="Gene3D" id="2.30.29.30">
    <property type="entry name" value="Pleckstrin-homology domain (PH domain)/Phosphotyrosine-binding domain (PTB)"/>
    <property type="match status" value="1"/>
</dbReference>
<dbReference type="Pfam" id="PF00027">
    <property type="entry name" value="cNMP_binding"/>
    <property type="match status" value="1"/>
</dbReference>
<evidence type="ECO:0000256" key="1">
    <source>
        <dbReference type="ARBA" id="ARBA00022658"/>
    </source>
</evidence>
<dbReference type="Gene3D" id="2.60.120.10">
    <property type="entry name" value="Jelly Rolls"/>
    <property type="match status" value="2"/>
</dbReference>
<dbReference type="InterPro" id="IPR018490">
    <property type="entry name" value="cNMP-bd_dom_sf"/>
</dbReference>
<dbReference type="InterPro" id="IPR036964">
    <property type="entry name" value="RASGEF_cat_dom_sf"/>
</dbReference>
<dbReference type="Gene3D" id="1.10.840.10">
    <property type="entry name" value="Ras guanine-nucleotide exchange factors catalytic domain"/>
    <property type="match status" value="1"/>
</dbReference>
<dbReference type="InterPro" id="IPR000595">
    <property type="entry name" value="cNMP-bd_dom"/>
</dbReference>
<dbReference type="Pfam" id="PF02893">
    <property type="entry name" value="GRAM"/>
    <property type="match status" value="1"/>
</dbReference>
<evidence type="ECO:0000256" key="2">
    <source>
        <dbReference type="PROSITE-ProRule" id="PRU00168"/>
    </source>
</evidence>
<feature type="domain" description="Cyclic nucleotide-binding" evidence="4">
    <location>
        <begin position="373"/>
        <end position="443"/>
    </location>
</feature>
<dbReference type="CDD" id="cd00038">
    <property type="entry name" value="CAP_ED"/>
    <property type="match status" value="2"/>
</dbReference>
<accession>A0A6B2KXZ9</accession>
<keyword evidence="1 2" id="KW-0344">Guanine-nucleotide releasing factor</keyword>
<dbReference type="GO" id="GO:0007264">
    <property type="term" value="P:small GTPase-mediated signal transduction"/>
    <property type="evidence" value="ECO:0007669"/>
    <property type="project" value="InterPro"/>
</dbReference>
<dbReference type="InterPro" id="IPR011993">
    <property type="entry name" value="PH-like_dom_sf"/>
</dbReference>
<dbReference type="SUPFAM" id="SSF48366">
    <property type="entry name" value="Ras GEF"/>
    <property type="match status" value="1"/>
</dbReference>
<dbReference type="SMART" id="SM00147">
    <property type="entry name" value="RasGEF"/>
    <property type="match status" value="1"/>
</dbReference>
<reference evidence="5" key="1">
    <citation type="journal article" date="2020" name="J. Eukaryot. Microbiol.">
        <title>De novo Sequencing, Assembly and Annotation of the Transcriptome for the Free-Living Testate Amoeba Arcella intermedia.</title>
        <authorList>
            <person name="Ribeiro G.M."/>
            <person name="Porfirio-Sousa A.L."/>
            <person name="Maurer-Alcala X.X."/>
            <person name="Katz L.A."/>
            <person name="Lahr D.J.G."/>
        </authorList>
    </citation>
    <scope>NUCLEOTIDE SEQUENCE</scope>
</reference>
<dbReference type="SUPFAM" id="SSF51206">
    <property type="entry name" value="cAMP-binding domain-like"/>
    <property type="match status" value="2"/>
</dbReference>
<dbReference type="InterPro" id="IPR004182">
    <property type="entry name" value="GRAM"/>
</dbReference>
<evidence type="ECO:0000259" key="3">
    <source>
        <dbReference type="PROSITE" id="PS50009"/>
    </source>
</evidence>
<organism evidence="5">
    <name type="scientific">Arcella intermedia</name>
    <dbReference type="NCBI Taxonomy" id="1963864"/>
    <lineage>
        <taxon>Eukaryota</taxon>
        <taxon>Amoebozoa</taxon>
        <taxon>Tubulinea</taxon>
        <taxon>Elardia</taxon>
        <taxon>Arcellinida</taxon>
        <taxon>Sphaerothecina</taxon>
        <taxon>Arcellidae</taxon>
        <taxon>Arcella</taxon>
    </lineage>
</organism>